<comment type="caution">
    <text evidence="1">The sequence shown here is derived from an EMBL/GenBank/DDBJ whole genome shotgun (WGS) entry which is preliminary data.</text>
</comment>
<dbReference type="AlphaFoldDB" id="A0A5Q6RR34"/>
<proteinExistence type="predicted"/>
<accession>A0A5Q6RR34</accession>
<gene>
    <name evidence="1" type="ORF">FE697_016210</name>
</gene>
<name>A0A5Q6RR34_9ACTN</name>
<dbReference type="EMBL" id="VDFQ02000005">
    <property type="protein sequence ID" value="KAA1420502.1"/>
    <property type="molecule type" value="Genomic_DNA"/>
</dbReference>
<sequence>MTVAPGIADAPATSPKFFVAFTILPLTENRNSPLTDAAGPPFLGPLSKVYLMVTRWPGLGSRSSNVIEWSD</sequence>
<protein>
    <submittedName>
        <fullName evidence="1">Uncharacterized protein</fullName>
    </submittedName>
</protein>
<reference evidence="1 2" key="1">
    <citation type="submission" date="2019-09" db="EMBL/GenBank/DDBJ databases">
        <title>Mumia zhuanghuii sp. nov. isolated from the intestinal contents of plateau pika (Ochotona curzoniae) in the Qinghai-Tibet plateau of China.</title>
        <authorList>
            <person name="Tian Z."/>
        </authorList>
    </citation>
    <scope>NUCLEOTIDE SEQUENCE [LARGE SCALE GENOMIC DNA]</scope>
    <source>
        <strain evidence="2">350</strain>
    </source>
</reference>
<evidence type="ECO:0000313" key="1">
    <source>
        <dbReference type="EMBL" id="KAA1420502.1"/>
    </source>
</evidence>
<dbReference type="Proteomes" id="UP000307768">
    <property type="component" value="Unassembled WGS sequence"/>
</dbReference>
<organism evidence="1 2">
    <name type="scientific">Mumia zhuanghuii</name>
    <dbReference type="NCBI Taxonomy" id="2585211"/>
    <lineage>
        <taxon>Bacteria</taxon>
        <taxon>Bacillati</taxon>
        <taxon>Actinomycetota</taxon>
        <taxon>Actinomycetes</taxon>
        <taxon>Propionibacteriales</taxon>
        <taxon>Nocardioidaceae</taxon>
        <taxon>Mumia</taxon>
    </lineage>
</organism>
<evidence type="ECO:0000313" key="2">
    <source>
        <dbReference type="Proteomes" id="UP000307768"/>
    </source>
</evidence>